<dbReference type="AlphaFoldDB" id="A0A6I4SZF4"/>
<dbReference type="Proteomes" id="UP000433652">
    <property type="component" value="Unassembled WGS sequence"/>
</dbReference>
<sequence>MIRTGLALAALATAGAASAAPVLTPVWTDHAVIQRDRPVVVEGTAAPGEKLSATLGTATATATAAKDGTFALTFPARAASSDPVALTVNGADGSSTIVSDLLVGDVWLCSGQSNMAFTVAAGLNGYNNIQVSADPLLRMLTVPLDTAARPVKEFSGKVEWQKASRETTGSFSAACYYMLKDLRTATGIPQGAVHSSWGGSQIRAWVTPEAGRALYGTDQMALLEEYGKDPLAAVTTFAPKWEAWWRGAKGNEPWNDPDALQWKPVPAIAPWTDWGDGAPAVVDTVWFRHALELTAEQAKAGGELNIGIIDDLDATWVNGHPVGINHGWSTERKYRIPAEFLKPGHNEIVFAGSNSWGGGGMQSGADRLYFTPTGGATIPLGAWQYSDGLIGEQPPRAPWDANAGIGVMHNRMIAPIGRYAMKGAAWYQGESDVGLPGYEDRLRELFAGWRRQFGADMRMLVVQLANYGPTASEPVASGWAEIRQKELDAVEADPNAALATAIDIGDWRDIHPSNKVELGRRLALAAEGTPLPMPEGAKLEGSTITVSFSGVEGGLSAWSGPYPLAVELCGETQESCRWANAIARQDTFLIPADGKPATRVRYGWADSPVVNTYDARALPVPGFELPITQ</sequence>
<dbReference type="SUPFAM" id="SSF52266">
    <property type="entry name" value="SGNH hydrolase"/>
    <property type="match status" value="1"/>
</dbReference>
<dbReference type="InterPro" id="IPR036514">
    <property type="entry name" value="SGNH_hydro_sf"/>
</dbReference>
<gene>
    <name evidence="4" type="ORF">GRI89_11515</name>
</gene>
<proteinExistence type="predicted"/>
<dbReference type="EMBL" id="WTYM01000045">
    <property type="protein sequence ID" value="MXO60166.1"/>
    <property type="molecule type" value="Genomic_DNA"/>
</dbReference>
<protein>
    <submittedName>
        <fullName evidence="4">Sialate O-acetylesterase</fullName>
    </submittedName>
</protein>
<keyword evidence="2" id="KW-0732">Signal</keyword>
<dbReference type="GO" id="GO:0001681">
    <property type="term" value="F:sialate O-acetylesterase activity"/>
    <property type="evidence" value="ECO:0007669"/>
    <property type="project" value="InterPro"/>
</dbReference>
<dbReference type="Pfam" id="PF03629">
    <property type="entry name" value="SASA"/>
    <property type="match status" value="1"/>
</dbReference>
<evidence type="ECO:0000259" key="3">
    <source>
        <dbReference type="Pfam" id="PF03629"/>
    </source>
</evidence>
<evidence type="ECO:0000313" key="5">
    <source>
        <dbReference type="Proteomes" id="UP000433652"/>
    </source>
</evidence>
<evidence type="ECO:0000313" key="4">
    <source>
        <dbReference type="EMBL" id="MXO60166.1"/>
    </source>
</evidence>
<evidence type="ECO:0000256" key="2">
    <source>
        <dbReference type="SAM" id="SignalP"/>
    </source>
</evidence>
<keyword evidence="1" id="KW-0378">Hydrolase</keyword>
<dbReference type="GO" id="GO:0005975">
    <property type="term" value="P:carbohydrate metabolic process"/>
    <property type="evidence" value="ECO:0007669"/>
    <property type="project" value="TreeGrafter"/>
</dbReference>
<dbReference type="Gene3D" id="3.40.50.1110">
    <property type="entry name" value="SGNH hydrolase"/>
    <property type="match status" value="2"/>
</dbReference>
<comment type="caution">
    <text evidence="4">The sequence shown here is derived from an EMBL/GenBank/DDBJ whole genome shotgun (WGS) entry which is preliminary data.</text>
</comment>
<reference evidence="4 5" key="1">
    <citation type="submission" date="2019-12" db="EMBL/GenBank/DDBJ databases">
        <title>Genomic-based taxomic classification of the family Erythrobacteraceae.</title>
        <authorList>
            <person name="Xu L."/>
        </authorList>
    </citation>
    <scope>NUCLEOTIDE SEQUENCE [LARGE SCALE GENOMIC DNA]</scope>
    <source>
        <strain evidence="4 5">MCCC 1K01500</strain>
    </source>
</reference>
<feature type="chain" id="PRO_5026011118" evidence="2">
    <location>
        <begin position="20"/>
        <end position="629"/>
    </location>
</feature>
<dbReference type="PANTHER" id="PTHR22901">
    <property type="entry name" value="SIALATE O-ACETYLESTERASE"/>
    <property type="match status" value="1"/>
</dbReference>
<evidence type="ECO:0000256" key="1">
    <source>
        <dbReference type="ARBA" id="ARBA00022801"/>
    </source>
</evidence>
<feature type="domain" description="Sialate O-acetylesterase" evidence="3">
    <location>
        <begin position="418"/>
        <end position="525"/>
    </location>
</feature>
<accession>A0A6I4SZF4</accession>
<dbReference type="InterPro" id="IPR039329">
    <property type="entry name" value="SIAE"/>
</dbReference>
<dbReference type="OrthoDB" id="9795554at2"/>
<dbReference type="PANTHER" id="PTHR22901:SF0">
    <property type="entry name" value="SIALATE O-ACETYLESTERASE"/>
    <property type="match status" value="1"/>
</dbReference>
<dbReference type="Gene3D" id="2.60.40.10">
    <property type="entry name" value="Immunoglobulins"/>
    <property type="match status" value="1"/>
</dbReference>
<dbReference type="InterPro" id="IPR005181">
    <property type="entry name" value="SASA"/>
</dbReference>
<dbReference type="InterPro" id="IPR008979">
    <property type="entry name" value="Galactose-bd-like_sf"/>
</dbReference>
<dbReference type="SUPFAM" id="SSF49785">
    <property type="entry name" value="Galactose-binding domain-like"/>
    <property type="match status" value="1"/>
</dbReference>
<feature type="signal peptide" evidence="2">
    <location>
        <begin position="1"/>
        <end position="19"/>
    </location>
</feature>
<keyword evidence="5" id="KW-1185">Reference proteome</keyword>
<dbReference type="RefSeq" id="WP_159795507.1">
    <property type="nucleotide sequence ID" value="NZ_WTYM01000045.1"/>
</dbReference>
<organism evidence="4 5">
    <name type="scientific">Croceibacterium salegens</name>
    <dbReference type="NCBI Taxonomy" id="1737568"/>
    <lineage>
        <taxon>Bacteria</taxon>
        <taxon>Pseudomonadati</taxon>
        <taxon>Pseudomonadota</taxon>
        <taxon>Alphaproteobacteria</taxon>
        <taxon>Sphingomonadales</taxon>
        <taxon>Erythrobacteraceae</taxon>
        <taxon>Croceibacterium</taxon>
    </lineage>
</organism>
<name>A0A6I4SZF4_9SPHN</name>
<dbReference type="InterPro" id="IPR013783">
    <property type="entry name" value="Ig-like_fold"/>
</dbReference>